<accession>A0A1G9JHA0</accession>
<sequence>MRISVLILSLLMALFTTSPLGAQELVDPTAARTLPADEDGFDEIFLVTPDPLEPFNRAMFWVNDKLYFYLLKPVARTYRVVPEPARASVGNFFSNVATPVRLANCLLQFRFIDAGREVGRFAVNTTWGIGGLFDPARQRLGWQKKDEDLGQTLGYFGIPAGPYLVLPVFGPSNPRDAVGRFGDGYLDPWPYVLDETWEVVAVKTYERINWLSLDRDTYEAIKREQLDPYVYIREAYTQRREALILE</sequence>
<evidence type="ECO:0000313" key="4">
    <source>
        <dbReference type="EMBL" id="SDL36546.1"/>
    </source>
</evidence>
<dbReference type="EMBL" id="FNGU01000001">
    <property type="protein sequence ID" value="SDL36546.1"/>
    <property type="molecule type" value="Genomic_DNA"/>
</dbReference>
<reference evidence="4 5" key="1">
    <citation type="submission" date="2016-10" db="EMBL/GenBank/DDBJ databases">
        <authorList>
            <person name="de Groot N.N."/>
        </authorList>
    </citation>
    <scope>NUCLEOTIDE SEQUENCE [LARGE SCALE GENOMIC DNA]</scope>
    <source>
        <strain evidence="4 5">DSM 17813</strain>
    </source>
</reference>
<proteinExistence type="inferred from homology"/>
<evidence type="ECO:0000256" key="2">
    <source>
        <dbReference type="ARBA" id="ARBA00022729"/>
    </source>
</evidence>
<evidence type="ECO:0000313" key="5">
    <source>
        <dbReference type="Proteomes" id="UP000182146"/>
    </source>
</evidence>
<keyword evidence="4" id="KW-0449">Lipoprotein</keyword>
<dbReference type="RefSeq" id="WP_052446213.1">
    <property type="nucleotide sequence ID" value="NZ_FNGU01000001.1"/>
</dbReference>
<dbReference type="Proteomes" id="UP000182146">
    <property type="component" value="Unassembled WGS sequence"/>
</dbReference>
<dbReference type="GO" id="GO:0016020">
    <property type="term" value="C:membrane"/>
    <property type="evidence" value="ECO:0007669"/>
    <property type="project" value="InterPro"/>
</dbReference>
<dbReference type="AlphaFoldDB" id="A0A1G9JHA0"/>
<dbReference type="GO" id="GO:0120010">
    <property type="term" value="P:intermembrane phospholipid transfer"/>
    <property type="evidence" value="ECO:0007669"/>
    <property type="project" value="TreeGrafter"/>
</dbReference>
<evidence type="ECO:0000256" key="3">
    <source>
        <dbReference type="SAM" id="SignalP"/>
    </source>
</evidence>
<name>A0A1G9JHA0_9BACT</name>
<dbReference type="PANTHER" id="PTHR30035">
    <property type="entry name" value="LIPOPROTEIN VACJ-RELATED"/>
    <property type="match status" value="1"/>
</dbReference>
<dbReference type="Pfam" id="PF04333">
    <property type="entry name" value="MlaA"/>
    <property type="match status" value="1"/>
</dbReference>
<dbReference type="OrthoDB" id="9785326at2"/>
<dbReference type="PANTHER" id="PTHR30035:SF3">
    <property type="entry name" value="INTERMEMBRANE PHOSPHOLIPID TRANSPORT SYSTEM LIPOPROTEIN MLAA"/>
    <property type="match status" value="1"/>
</dbReference>
<evidence type="ECO:0000256" key="1">
    <source>
        <dbReference type="ARBA" id="ARBA00010634"/>
    </source>
</evidence>
<protein>
    <submittedName>
        <fullName evidence="4">Phospholipid-binding lipoprotein MlaA</fullName>
    </submittedName>
</protein>
<dbReference type="InterPro" id="IPR007428">
    <property type="entry name" value="MlaA"/>
</dbReference>
<dbReference type="STRING" id="392333.SAMN05660860_00442"/>
<gene>
    <name evidence="4" type="ORF">SAMN05660860_00442</name>
</gene>
<keyword evidence="2 3" id="KW-0732">Signal</keyword>
<comment type="similarity">
    <text evidence="1">Belongs to the MlaA family.</text>
</comment>
<feature type="chain" id="PRO_5010281545" evidence="3">
    <location>
        <begin position="23"/>
        <end position="246"/>
    </location>
</feature>
<dbReference type="PRINTS" id="PR01805">
    <property type="entry name" value="VACJLIPOPROT"/>
</dbReference>
<organism evidence="4 5">
    <name type="scientific">Geoalkalibacter ferrihydriticus</name>
    <dbReference type="NCBI Taxonomy" id="392333"/>
    <lineage>
        <taxon>Bacteria</taxon>
        <taxon>Pseudomonadati</taxon>
        <taxon>Thermodesulfobacteriota</taxon>
        <taxon>Desulfuromonadia</taxon>
        <taxon>Desulfuromonadales</taxon>
        <taxon>Geoalkalibacteraceae</taxon>
        <taxon>Geoalkalibacter</taxon>
    </lineage>
</organism>
<feature type="signal peptide" evidence="3">
    <location>
        <begin position="1"/>
        <end position="22"/>
    </location>
</feature>